<comment type="pathway">
    <text evidence="2 15">Phospholipid metabolism; phosphatidylcholine biosynthesis.</text>
</comment>
<evidence type="ECO:0000256" key="11">
    <source>
        <dbReference type="ARBA" id="ARBA00023098"/>
    </source>
</evidence>
<comment type="function">
    <text evidence="15">Catalyzes the second two steps of the methylation pathway of phosphatidylcholine biosynthesis, the SAM-dependent methylation of phosphatidylmonomethylethanolamine (PMME) to phosphatidyldimethylethanolamine (PDME) and of PDME to phosphatidylcholine (PC).</text>
</comment>
<dbReference type="AlphaFoldDB" id="A0AAV9FD19"/>
<evidence type="ECO:0000256" key="10">
    <source>
        <dbReference type="ARBA" id="ARBA00022989"/>
    </source>
</evidence>
<comment type="catalytic activity">
    <reaction evidence="15">
        <text>a 1,2-diacyl-sn-glycero-3-phospho-N,N-dimethylethanolamine + S-adenosyl-L-methionine = a 1,2-diacyl-sn-glycero-3-phosphocholine + S-adenosyl-L-homocysteine + H(+)</text>
        <dbReference type="Rhea" id="RHEA:32739"/>
        <dbReference type="ChEBI" id="CHEBI:15378"/>
        <dbReference type="ChEBI" id="CHEBI:57643"/>
        <dbReference type="ChEBI" id="CHEBI:57856"/>
        <dbReference type="ChEBI" id="CHEBI:59789"/>
        <dbReference type="ChEBI" id="CHEBI:64572"/>
    </reaction>
</comment>
<sequence length="168" mass="19377">MVLGLSLWVCVGVLLPFPYYYWLWTYPQTWVDLCGKRRDPCQWMARVSHLIKLIQFASLLSVSSTLSFPPWYSFALLIVGQFLNFKVYQLLGESGTYYGVRFGKNIPWVTGFPFGYIKDPQYVGSILSLLGCLCWVPFQYVFLWILGYVSMILVESKEDPATRAKPLS</sequence>
<accession>A0AAV9FD19</accession>
<keyword evidence="14 15" id="KW-1208">Phospholipid metabolism</keyword>
<feature type="topological domain" description="Lumenal" evidence="15">
    <location>
        <begin position="1"/>
        <end position="4"/>
    </location>
</feature>
<evidence type="ECO:0000256" key="16">
    <source>
        <dbReference type="SAM" id="Phobius"/>
    </source>
</evidence>
<comment type="caution">
    <text evidence="17">The sequence shown here is derived from an EMBL/GenBank/DDBJ whole genome shotgun (WGS) entry which is preliminary data.</text>
</comment>
<dbReference type="Gene3D" id="1.20.120.1630">
    <property type="match status" value="1"/>
</dbReference>
<reference evidence="17" key="1">
    <citation type="journal article" date="2023" name="Nat. Commun.">
        <title>Diploid and tetraploid genomes of Acorus and the evolution of monocots.</title>
        <authorList>
            <person name="Ma L."/>
            <person name="Liu K.W."/>
            <person name="Li Z."/>
            <person name="Hsiao Y.Y."/>
            <person name="Qi Y."/>
            <person name="Fu T."/>
            <person name="Tang G.D."/>
            <person name="Zhang D."/>
            <person name="Sun W.H."/>
            <person name="Liu D.K."/>
            <person name="Li Y."/>
            <person name="Chen G.Z."/>
            <person name="Liu X.D."/>
            <person name="Liao X.Y."/>
            <person name="Jiang Y.T."/>
            <person name="Yu X."/>
            <person name="Hao Y."/>
            <person name="Huang J."/>
            <person name="Zhao X.W."/>
            <person name="Ke S."/>
            <person name="Chen Y.Y."/>
            <person name="Wu W.L."/>
            <person name="Hsu J.L."/>
            <person name="Lin Y.F."/>
            <person name="Huang M.D."/>
            <person name="Li C.Y."/>
            <person name="Huang L."/>
            <person name="Wang Z.W."/>
            <person name="Zhao X."/>
            <person name="Zhong W.Y."/>
            <person name="Peng D.H."/>
            <person name="Ahmad S."/>
            <person name="Lan S."/>
            <person name="Zhang J.S."/>
            <person name="Tsai W.C."/>
            <person name="Van de Peer Y."/>
            <person name="Liu Z.J."/>
        </authorList>
    </citation>
    <scope>NUCLEOTIDE SEQUENCE</scope>
    <source>
        <strain evidence="17">CP</strain>
    </source>
</reference>
<comment type="caution">
    <text evidence="15">Lacks conserved residue(s) required for the propagation of feature annotation.</text>
</comment>
<keyword evidence="4 15" id="KW-0444">Lipid biosynthesis</keyword>
<dbReference type="EC" id="2.1.1.71" evidence="15"/>
<keyword evidence="13 15" id="KW-0594">Phospholipid biosynthesis</keyword>
<evidence type="ECO:0000256" key="9">
    <source>
        <dbReference type="ARBA" id="ARBA00022824"/>
    </source>
</evidence>
<keyword evidence="10 15" id="KW-1133">Transmembrane helix</keyword>
<dbReference type="EMBL" id="JAUJYO010000002">
    <property type="protein sequence ID" value="KAK1323447.1"/>
    <property type="molecule type" value="Genomic_DNA"/>
</dbReference>
<dbReference type="PROSITE" id="PS50244">
    <property type="entry name" value="S5A_REDUCTASE"/>
    <property type="match status" value="1"/>
</dbReference>
<protein>
    <recommendedName>
        <fullName evidence="15">Phosphatidyl-N-methylethanolamine N-methyltransferase</fullName>
        <ecNumber evidence="15">2.1.1.71</ecNumber>
    </recommendedName>
    <alternativeName>
        <fullName evidence="15">Phospholipid methyltransferase</fullName>
        <shortName evidence="15">PLMT</shortName>
    </alternativeName>
</protein>
<keyword evidence="5 15" id="KW-0489">Methyltransferase</keyword>
<dbReference type="GO" id="GO:0006656">
    <property type="term" value="P:phosphatidylcholine biosynthetic process"/>
    <property type="evidence" value="ECO:0007669"/>
    <property type="project" value="UniProtKB-UniRule"/>
</dbReference>
<evidence type="ECO:0000256" key="4">
    <source>
        <dbReference type="ARBA" id="ARBA00022516"/>
    </source>
</evidence>
<comment type="catalytic activity">
    <reaction evidence="15">
        <text>a 1,2-diacyl-sn-glycero-3-phospho-N-methylethanolamine + S-adenosyl-L-methionine = a 1,2-diacyl-sn-glycero-3-phospho-N,N-dimethylethanolamine + S-adenosyl-L-homocysteine + H(+)</text>
        <dbReference type="Rhea" id="RHEA:32735"/>
        <dbReference type="ChEBI" id="CHEBI:15378"/>
        <dbReference type="ChEBI" id="CHEBI:57856"/>
        <dbReference type="ChEBI" id="CHEBI:59789"/>
        <dbReference type="ChEBI" id="CHEBI:64572"/>
        <dbReference type="ChEBI" id="CHEBI:64573"/>
        <dbReference type="EC" id="2.1.1.71"/>
    </reaction>
</comment>
<feature type="binding site" evidence="15">
    <location>
        <begin position="158"/>
        <end position="159"/>
    </location>
    <ligand>
        <name>S-adenosyl-L-methionine</name>
        <dbReference type="ChEBI" id="CHEBI:59789"/>
    </ligand>
</feature>
<evidence type="ECO:0000256" key="2">
    <source>
        <dbReference type="ARBA" id="ARBA00004969"/>
    </source>
</evidence>
<evidence type="ECO:0000256" key="7">
    <source>
        <dbReference type="ARBA" id="ARBA00022691"/>
    </source>
</evidence>
<evidence type="ECO:0000256" key="3">
    <source>
        <dbReference type="ARBA" id="ARBA00005189"/>
    </source>
</evidence>
<comment type="subcellular location">
    <subcellularLocation>
        <location evidence="1 15">Endoplasmic reticulum membrane</location>
        <topology evidence="1 15">Multi-pass membrane protein</topology>
    </subcellularLocation>
</comment>
<evidence type="ECO:0000256" key="1">
    <source>
        <dbReference type="ARBA" id="ARBA00004477"/>
    </source>
</evidence>
<evidence type="ECO:0000313" key="18">
    <source>
        <dbReference type="Proteomes" id="UP001180020"/>
    </source>
</evidence>
<evidence type="ECO:0000256" key="6">
    <source>
        <dbReference type="ARBA" id="ARBA00022679"/>
    </source>
</evidence>
<keyword evidence="12 15" id="KW-0472">Membrane</keyword>
<feature type="intramembrane region" description="Helical" evidence="15">
    <location>
        <begin position="5"/>
        <end position="25"/>
    </location>
</feature>
<dbReference type="GO" id="GO:0004608">
    <property type="term" value="F:phosphatidylethanolamine N-methyltransferase activity"/>
    <property type="evidence" value="ECO:0007669"/>
    <property type="project" value="UniProtKB-UniRule"/>
</dbReference>
<comment type="similarity">
    <text evidence="15">Belongs to the class VI-like SAM-binding methyltransferase superfamily. PEMT/PEM2 methyltransferase family.</text>
</comment>
<dbReference type="InterPro" id="IPR024960">
    <property type="entry name" value="PEMT/MFAP"/>
</dbReference>
<dbReference type="Proteomes" id="UP001180020">
    <property type="component" value="Unassembled WGS sequence"/>
</dbReference>
<reference evidence="17" key="2">
    <citation type="submission" date="2023-06" db="EMBL/GenBank/DDBJ databases">
        <authorList>
            <person name="Ma L."/>
            <person name="Liu K.-W."/>
            <person name="Li Z."/>
            <person name="Hsiao Y.-Y."/>
            <person name="Qi Y."/>
            <person name="Fu T."/>
            <person name="Tang G."/>
            <person name="Zhang D."/>
            <person name="Sun W.-H."/>
            <person name="Liu D.-K."/>
            <person name="Li Y."/>
            <person name="Chen G.-Z."/>
            <person name="Liu X.-D."/>
            <person name="Liao X.-Y."/>
            <person name="Jiang Y.-T."/>
            <person name="Yu X."/>
            <person name="Hao Y."/>
            <person name="Huang J."/>
            <person name="Zhao X.-W."/>
            <person name="Ke S."/>
            <person name="Chen Y.-Y."/>
            <person name="Wu W.-L."/>
            <person name="Hsu J.-L."/>
            <person name="Lin Y.-F."/>
            <person name="Huang M.-D."/>
            <person name="Li C.-Y."/>
            <person name="Huang L."/>
            <person name="Wang Z.-W."/>
            <person name="Zhao X."/>
            <person name="Zhong W.-Y."/>
            <person name="Peng D.-H."/>
            <person name="Ahmad S."/>
            <person name="Lan S."/>
            <person name="Zhang J.-S."/>
            <person name="Tsai W.-C."/>
            <person name="Van De Peer Y."/>
            <person name="Liu Z.-J."/>
        </authorList>
    </citation>
    <scope>NUCLEOTIDE SEQUENCE</scope>
    <source>
        <strain evidence="17">CP</strain>
        <tissue evidence="17">Leaves</tissue>
    </source>
</reference>
<keyword evidence="7 15" id="KW-0949">S-adenosyl-L-methionine</keyword>
<keyword evidence="18" id="KW-1185">Reference proteome</keyword>
<organism evidence="17 18">
    <name type="scientific">Acorus calamus</name>
    <name type="common">Sweet flag</name>
    <dbReference type="NCBI Taxonomy" id="4465"/>
    <lineage>
        <taxon>Eukaryota</taxon>
        <taxon>Viridiplantae</taxon>
        <taxon>Streptophyta</taxon>
        <taxon>Embryophyta</taxon>
        <taxon>Tracheophyta</taxon>
        <taxon>Spermatophyta</taxon>
        <taxon>Magnoliopsida</taxon>
        <taxon>Liliopsida</taxon>
        <taxon>Acoraceae</taxon>
        <taxon>Acorus</taxon>
    </lineage>
</organism>
<feature type="transmembrane region" description="Helical" evidence="16">
    <location>
        <begin position="122"/>
        <end position="149"/>
    </location>
</feature>
<evidence type="ECO:0000256" key="5">
    <source>
        <dbReference type="ARBA" id="ARBA00022603"/>
    </source>
</evidence>
<dbReference type="PANTHER" id="PTHR15458">
    <property type="entry name" value="PHOSPHATIDYLETHANOLAMINE N-METHYLTRANSFERASE"/>
    <property type="match status" value="1"/>
</dbReference>
<dbReference type="GO" id="GO:0005789">
    <property type="term" value="C:endoplasmic reticulum membrane"/>
    <property type="evidence" value="ECO:0007669"/>
    <property type="project" value="UniProtKB-SubCell"/>
</dbReference>
<evidence type="ECO:0000256" key="15">
    <source>
        <dbReference type="HAMAP-Rule" id="MF_03216"/>
    </source>
</evidence>
<feature type="binding site" evidence="15">
    <location>
        <begin position="78"/>
        <end position="80"/>
    </location>
    <ligand>
        <name>S-adenosyl-L-methionine</name>
        <dbReference type="ChEBI" id="CHEBI:59789"/>
    </ligand>
</feature>
<dbReference type="PANTHER" id="PTHR15458:SF5">
    <property type="entry name" value="PHOSPHATIDYLETHANOLAMINE N-METHYLTRANSFERASE"/>
    <property type="match status" value="1"/>
</dbReference>
<evidence type="ECO:0000256" key="14">
    <source>
        <dbReference type="ARBA" id="ARBA00023264"/>
    </source>
</evidence>
<evidence type="ECO:0000256" key="12">
    <source>
        <dbReference type="ARBA" id="ARBA00023136"/>
    </source>
</evidence>
<keyword evidence="6 15" id="KW-0808">Transferase</keyword>
<name>A0AAV9FD19_ACOCL</name>
<keyword evidence="8 15" id="KW-0812">Transmembrane</keyword>
<keyword evidence="11 15" id="KW-0443">Lipid metabolism</keyword>
<proteinExistence type="inferred from homology"/>
<comment type="pathway">
    <text evidence="3">Lipid metabolism.</text>
</comment>
<evidence type="ECO:0000313" key="17">
    <source>
        <dbReference type="EMBL" id="KAK1323447.1"/>
    </source>
</evidence>
<dbReference type="InterPro" id="IPR007318">
    <property type="entry name" value="Phopholipid_MeTrfase"/>
</dbReference>
<dbReference type="HAMAP" id="MF_03216">
    <property type="entry name" value="PLMT"/>
    <property type="match status" value="1"/>
</dbReference>
<evidence type="ECO:0000256" key="13">
    <source>
        <dbReference type="ARBA" id="ARBA00023209"/>
    </source>
</evidence>
<dbReference type="GO" id="GO:0032259">
    <property type="term" value="P:methylation"/>
    <property type="evidence" value="ECO:0007669"/>
    <property type="project" value="UniProtKB-KW"/>
</dbReference>
<feature type="transmembrane region" description="Helical" evidence="16">
    <location>
        <begin position="47"/>
        <end position="68"/>
    </location>
</feature>
<dbReference type="Pfam" id="PF04191">
    <property type="entry name" value="PEMT"/>
    <property type="match status" value="1"/>
</dbReference>
<evidence type="ECO:0000256" key="8">
    <source>
        <dbReference type="ARBA" id="ARBA00022692"/>
    </source>
</evidence>
<dbReference type="GO" id="GO:0000773">
    <property type="term" value="F:phosphatidyl-N-methylethanolamine N-methyltransferase activity"/>
    <property type="evidence" value="ECO:0007669"/>
    <property type="project" value="UniProtKB-UniRule"/>
</dbReference>
<gene>
    <name evidence="17" type="ORF">QJS10_CPA02g01306</name>
</gene>
<feature type="transmembrane region" description="Helical" evidence="16">
    <location>
        <begin position="6"/>
        <end position="26"/>
    </location>
</feature>
<keyword evidence="9 15" id="KW-0256">Endoplasmic reticulum</keyword>
<feature type="topological domain" description="Cytoplasmic" evidence="15">
    <location>
        <begin position="157"/>
        <end position="168"/>
    </location>
</feature>